<dbReference type="Proteomes" id="UP001596023">
    <property type="component" value="Unassembled WGS sequence"/>
</dbReference>
<proteinExistence type="predicted"/>
<feature type="chain" id="PRO_5046831620" evidence="1">
    <location>
        <begin position="21"/>
        <end position="1167"/>
    </location>
</feature>
<dbReference type="EMBL" id="JBHSGN010000121">
    <property type="protein sequence ID" value="MFC4676157.1"/>
    <property type="molecule type" value="Genomic_DNA"/>
</dbReference>
<dbReference type="Gene3D" id="3.20.110.10">
    <property type="entry name" value="Glycoside hydrolase 38, N terminal domain"/>
    <property type="match status" value="1"/>
</dbReference>
<protein>
    <submittedName>
        <fullName evidence="2">Glycosyl hydrolase family 38</fullName>
    </submittedName>
</protein>
<dbReference type="SUPFAM" id="SSF74650">
    <property type="entry name" value="Galactose mutarotase-like"/>
    <property type="match status" value="1"/>
</dbReference>
<name>A0ABV9L1E2_9BACT</name>
<dbReference type="InterPro" id="IPR011330">
    <property type="entry name" value="Glyco_hydro/deAcase_b/a-brl"/>
</dbReference>
<dbReference type="PANTHER" id="PTHR46017:SF1">
    <property type="entry name" value="ALPHA-MANNOSIDASE 2C1"/>
    <property type="match status" value="1"/>
</dbReference>
<dbReference type="InterPro" id="IPR011013">
    <property type="entry name" value="Gal_mutarotase_sf_dom"/>
</dbReference>
<dbReference type="PANTHER" id="PTHR46017">
    <property type="entry name" value="ALPHA-MANNOSIDASE 2C1"/>
    <property type="match status" value="1"/>
</dbReference>
<evidence type="ECO:0000313" key="2">
    <source>
        <dbReference type="EMBL" id="MFC4676157.1"/>
    </source>
</evidence>
<comment type="caution">
    <text evidence="2">The sequence shown here is derived from an EMBL/GenBank/DDBJ whole genome shotgun (WGS) entry which is preliminary data.</text>
</comment>
<dbReference type="GO" id="GO:0016787">
    <property type="term" value="F:hydrolase activity"/>
    <property type="evidence" value="ECO:0007669"/>
    <property type="project" value="UniProtKB-KW"/>
</dbReference>
<keyword evidence="3" id="KW-1185">Reference proteome</keyword>
<keyword evidence="1" id="KW-0732">Signal</keyword>
<evidence type="ECO:0000256" key="1">
    <source>
        <dbReference type="SAM" id="SignalP"/>
    </source>
</evidence>
<sequence length="1167" mass="132508">MIRKGFFSLLILVNSVGIYAQSTKVYTQIPSDQIQATASSELPGATAMMAVNGEGMSGDMHIAHNLGHTMWTSQASTHKVRANGFTREGIVWFMCEIGKNSDPAHVDLIRIWNDNQSQHTRRGLKKVYMEYSADGKTWKLLKNNGLDYHIINESKGQNPEPANFTFDTGGIKAKYICFTADADGNGNYYDPEDKYIIREAADMQQNVNYYGLSEIRFYRKENKQISKLAPLSKMSLVASQGYLKTDKGPTREYTLKFDAPLFCGGQLDFDINGRKWTENIKPSATGTTVIEGRFPAGYMEESAEVSVNLRSRQGNLADSYTVLGARRWKLYFLPHSHLDIGYTHAQDDVMKLQWRNFERALELAERTADNPEGSRFKWNSEATWALMGYLDHYKGTEKGDKMIQAIKDGIIGVDASLGSILTGICKQEELMHMFDDAHRISGLTGVEFNTAMMSDVPGQSWGMVTAMAQNGVKYYSSGPNYVPFYGKVGNDRAAHLHVKWGDKPFYWLSQSGKEKVLFWQTGRGYSWFHGWLINRLSACGVTPIWEYLTDLESKEYPYATTYLRYTVNGDNGPPDQWMPDVIKEWNEKYDSPKFYIGTTKELFTEFEKQYGDEIPVYGGDITPTWEDGAASTARELAMNRESSERLNQTEILWSMFNPKPFPANDFLEAWKNVVLFSEHTWGASASGPEPESEFTKKLWAGKKLYADNADMQSRKLYTDVFSEMKSDKGGYIHVFNTNLWKRTDIVTIDNDNDLTGKVLESPSGEIIPLQKLHDGRWIFMAKDIPALSSVAYKITDDKRKKSNVSTMINDNILDNGIVKVEINKVKGTISSFTKVGEEYNYASERGLNDYIYTGRFASDPQWVENIKRIIVLDDGEVAATLRVESDAPGCRSLWRDITVYKQLGRVDILNTIDKENIYKPENVRFIFPFNIAHADIKMDLAMGDMHPERDQLAGVNKNYYSIQNGISASNLSHGIYLTTTDAPFVELGEMTSDVWRKEGGGLGWWSSALISPKIYSWVMNNSWRTNYKASQEGIVTFRYSLEFFDPFDQQLKKQGTEQAQKMIAVVSEKPAGIDNLFRLKGKNQISVSTIKPSDDGKGYIIRLLNLNDQSVHSSFIWGRMQADEVYFCDHNQQKTGEFDDSSFWLKPHECITLKVISKNKPKNNFII</sequence>
<dbReference type="SUPFAM" id="SSF88713">
    <property type="entry name" value="Glycoside hydrolase/deacetylase"/>
    <property type="match status" value="1"/>
</dbReference>
<organism evidence="2 3">
    <name type="scientific">Dysgonomonas termitidis</name>
    <dbReference type="NCBI Taxonomy" id="1516126"/>
    <lineage>
        <taxon>Bacteria</taxon>
        <taxon>Pseudomonadati</taxon>
        <taxon>Bacteroidota</taxon>
        <taxon>Bacteroidia</taxon>
        <taxon>Bacteroidales</taxon>
        <taxon>Dysgonomonadaceae</taxon>
        <taxon>Dysgonomonas</taxon>
    </lineage>
</organism>
<reference evidence="3" key="1">
    <citation type="journal article" date="2019" name="Int. J. Syst. Evol. Microbiol.">
        <title>The Global Catalogue of Microorganisms (GCM) 10K type strain sequencing project: providing services to taxonomists for standard genome sequencing and annotation.</title>
        <authorList>
            <consortium name="The Broad Institute Genomics Platform"/>
            <consortium name="The Broad Institute Genome Sequencing Center for Infectious Disease"/>
            <person name="Wu L."/>
            <person name="Ma J."/>
        </authorList>
    </citation>
    <scope>NUCLEOTIDE SEQUENCE [LARGE SCALE GENOMIC DNA]</scope>
    <source>
        <strain evidence="3">CCUG 66188</strain>
    </source>
</reference>
<keyword evidence="2" id="KW-0378">Hydrolase</keyword>
<evidence type="ECO:0000313" key="3">
    <source>
        <dbReference type="Proteomes" id="UP001596023"/>
    </source>
</evidence>
<dbReference type="Gene3D" id="2.60.120.260">
    <property type="entry name" value="Galactose-binding domain-like"/>
    <property type="match status" value="1"/>
</dbReference>
<feature type="signal peptide" evidence="1">
    <location>
        <begin position="1"/>
        <end position="20"/>
    </location>
</feature>
<gene>
    <name evidence="2" type="ORF">ACFO6W_20945</name>
</gene>
<accession>A0ABV9L1E2</accession>
<dbReference type="CDD" id="cd10791">
    <property type="entry name" value="GH38N_AMII_like_1"/>
    <property type="match status" value="1"/>
</dbReference>
<dbReference type="InterPro" id="IPR027291">
    <property type="entry name" value="Glyco_hydro_38_N_sf"/>
</dbReference>